<dbReference type="EMBL" id="ML119125">
    <property type="protein sequence ID" value="RPB12993.1"/>
    <property type="molecule type" value="Genomic_DNA"/>
</dbReference>
<organism evidence="1 2">
    <name type="scientific">Morchella conica CCBAS932</name>
    <dbReference type="NCBI Taxonomy" id="1392247"/>
    <lineage>
        <taxon>Eukaryota</taxon>
        <taxon>Fungi</taxon>
        <taxon>Dikarya</taxon>
        <taxon>Ascomycota</taxon>
        <taxon>Pezizomycotina</taxon>
        <taxon>Pezizomycetes</taxon>
        <taxon>Pezizales</taxon>
        <taxon>Morchellaceae</taxon>
        <taxon>Morchella</taxon>
    </lineage>
</organism>
<dbReference type="InParanoid" id="A0A3N4KQZ1"/>
<reference evidence="1 2" key="1">
    <citation type="journal article" date="2018" name="Nat. Ecol. Evol.">
        <title>Pezizomycetes genomes reveal the molecular basis of ectomycorrhizal truffle lifestyle.</title>
        <authorList>
            <person name="Murat C."/>
            <person name="Payen T."/>
            <person name="Noel B."/>
            <person name="Kuo A."/>
            <person name="Morin E."/>
            <person name="Chen J."/>
            <person name="Kohler A."/>
            <person name="Krizsan K."/>
            <person name="Balestrini R."/>
            <person name="Da Silva C."/>
            <person name="Montanini B."/>
            <person name="Hainaut M."/>
            <person name="Levati E."/>
            <person name="Barry K.W."/>
            <person name="Belfiori B."/>
            <person name="Cichocki N."/>
            <person name="Clum A."/>
            <person name="Dockter R.B."/>
            <person name="Fauchery L."/>
            <person name="Guy J."/>
            <person name="Iotti M."/>
            <person name="Le Tacon F."/>
            <person name="Lindquist E.A."/>
            <person name="Lipzen A."/>
            <person name="Malagnac F."/>
            <person name="Mello A."/>
            <person name="Molinier V."/>
            <person name="Miyauchi S."/>
            <person name="Poulain J."/>
            <person name="Riccioni C."/>
            <person name="Rubini A."/>
            <person name="Sitrit Y."/>
            <person name="Splivallo R."/>
            <person name="Traeger S."/>
            <person name="Wang M."/>
            <person name="Zifcakova L."/>
            <person name="Wipf D."/>
            <person name="Zambonelli A."/>
            <person name="Paolocci F."/>
            <person name="Nowrousian M."/>
            <person name="Ottonello S."/>
            <person name="Baldrian P."/>
            <person name="Spatafora J.W."/>
            <person name="Henrissat B."/>
            <person name="Nagy L.G."/>
            <person name="Aury J.M."/>
            <person name="Wincker P."/>
            <person name="Grigoriev I.V."/>
            <person name="Bonfante P."/>
            <person name="Martin F.M."/>
        </authorList>
    </citation>
    <scope>NUCLEOTIDE SEQUENCE [LARGE SCALE GENOMIC DNA]</scope>
    <source>
        <strain evidence="1 2">CCBAS932</strain>
    </source>
</reference>
<evidence type="ECO:0000313" key="1">
    <source>
        <dbReference type="EMBL" id="RPB12993.1"/>
    </source>
</evidence>
<name>A0A3N4KQZ1_9PEZI</name>
<gene>
    <name evidence="1" type="ORF">P167DRAFT_605280</name>
</gene>
<keyword evidence="2" id="KW-1185">Reference proteome</keyword>
<dbReference type="OrthoDB" id="5344676at2759"/>
<protein>
    <submittedName>
        <fullName evidence="1">Uncharacterized protein</fullName>
    </submittedName>
</protein>
<dbReference type="AlphaFoldDB" id="A0A3N4KQZ1"/>
<proteinExistence type="predicted"/>
<sequence length="298" mass="33477">MERSTFKVDTQLLVNSEGRQVFVPVSLLALDPVNEVIGLEYQPPGLCSSGKMGKKRLPWEAQKVNLDHYHMGTDKPEGHQIFAHAIAICRHKKNPDGASPLGASPPGGEIIQHSMDDQFLFEDTSKGQETLYARRDPSVQVFSLNTAEIGFVNATCLLFFPHYKVAKSFKWDTADRGQVENKIGDIFTIGQRSWIMSWTPEGTSKSTPHLCTFGRNMITRYSGVVPMDKLVELEPHELEQWRNQKALPAWSFEQSTWSTDQHHTSACCKHGKGACLADGGPDIVDQMRREHERERSLG</sequence>
<dbReference type="Proteomes" id="UP000277580">
    <property type="component" value="Unassembled WGS sequence"/>
</dbReference>
<accession>A0A3N4KQZ1</accession>
<evidence type="ECO:0000313" key="2">
    <source>
        <dbReference type="Proteomes" id="UP000277580"/>
    </source>
</evidence>